<sequence length="103" mass="11735">MATAPQTTTTRTMQERLNGISESELILVIRSRALRRMHIVQNGEGKFRIMVNLNNQEGELALVTFRKTPREWASLDRLARHIQEKYGVIPTITLTLSLGETSK</sequence>
<gene>
    <name evidence="1" type="ORF">E7V67_001445</name>
</gene>
<protein>
    <submittedName>
        <fullName evidence="1">Uncharacterized protein</fullName>
    </submittedName>
</protein>
<organism evidence="1 2">
    <name type="scientific">[Empedobacter] haloabium</name>
    <dbReference type="NCBI Taxonomy" id="592317"/>
    <lineage>
        <taxon>Bacteria</taxon>
        <taxon>Pseudomonadati</taxon>
        <taxon>Pseudomonadota</taxon>
        <taxon>Betaproteobacteria</taxon>
        <taxon>Burkholderiales</taxon>
        <taxon>Oxalobacteraceae</taxon>
        <taxon>Telluria group</taxon>
        <taxon>Telluria group incertae sedis</taxon>
    </lineage>
</organism>
<name>A0ABZ1UM59_9BURK</name>
<evidence type="ECO:0000313" key="1">
    <source>
        <dbReference type="EMBL" id="WUR13797.1"/>
    </source>
</evidence>
<reference evidence="1 2" key="1">
    <citation type="journal article" date="2019" name="Int. J. Syst. Evol. Microbiol.">
        <title>The Draft Whole-Genome Sequence of the Antibiotic Producer Empedobacter haloabium ATCC 31962 Provides Indications for Its Taxonomic Reclassification.</title>
        <authorList>
            <person name="Miess H."/>
            <person name="Arlt P."/>
            <person name="Apel A.K."/>
            <person name="Weber T."/>
            <person name="Nieselt K."/>
            <person name="Hanssen F."/>
            <person name="Czemmel S."/>
            <person name="Nahnsen S."/>
            <person name="Gross H."/>
        </authorList>
    </citation>
    <scope>NUCLEOTIDE SEQUENCE [LARGE SCALE GENOMIC DNA]</scope>
    <source>
        <strain evidence="1 2">ATCC 31962</strain>
    </source>
</reference>
<dbReference type="EMBL" id="CP136508">
    <property type="protein sequence ID" value="WUR13797.1"/>
    <property type="molecule type" value="Genomic_DNA"/>
</dbReference>
<keyword evidence="2" id="KW-1185">Reference proteome</keyword>
<evidence type="ECO:0000313" key="2">
    <source>
        <dbReference type="Proteomes" id="UP000321323"/>
    </source>
</evidence>
<proteinExistence type="predicted"/>
<accession>A0ABZ1UM59</accession>
<dbReference type="Proteomes" id="UP000321323">
    <property type="component" value="Chromosome"/>
</dbReference>